<accession>J4H2Y5</accession>
<dbReference type="InterPro" id="IPR047126">
    <property type="entry name" value="RNF141-like"/>
</dbReference>
<name>J4H2Y5_9APHY</name>
<dbReference type="PANTHER" id="PTHR12109">
    <property type="entry name" value="RING FINGER PROTEIN 141-RELATED"/>
    <property type="match status" value="1"/>
</dbReference>
<dbReference type="OrthoDB" id="1923159at2759"/>
<evidence type="ECO:0000313" key="9">
    <source>
        <dbReference type="Proteomes" id="UP000006352"/>
    </source>
</evidence>
<feature type="region of interest" description="Disordered" evidence="6">
    <location>
        <begin position="243"/>
        <end position="282"/>
    </location>
</feature>
<evidence type="ECO:0000256" key="1">
    <source>
        <dbReference type="ARBA" id="ARBA00022723"/>
    </source>
</evidence>
<dbReference type="HOGENOM" id="CLU_056202_0_0_1"/>
<keyword evidence="3" id="KW-0862">Zinc</keyword>
<feature type="compositionally biased region" description="Polar residues" evidence="6">
    <location>
        <begin position="7"/>
        <end position="18"/>
    </location>
</feature>
<feature type="compositionally biased region" description="Acidic residues" evidence="6">
    <location>
        <begin position="247"/>
        <end position="257"/>
    </location>
</feature>
<dbReference type="Gene3D" id="3.30.40.10">
    <property type="entry name" value="Zinc/RING finger domain, C3HC4 (zinc finger)"/>
    <property type="match status" value="1"/>
</dbReference>
<dbReference type="InterPro" id="IPR027370">
    <property type="entry name" value="Znf-RING_euk"/>
</dbReference>
<keyword evidence="9" id="KW-1185">Reference proteome</keyword>
<dbReference type="EMBL" id="HE797076">
    <property type="protein sequence ID" value="CCM02334.1"/>
    <property type="molecule type" value="Genomic_DNA"/>
</dbReference>
<protein>
    <recommendedName>
        <fullName evidence="7">RING-type domain-containing protein</fullName>
    </recommendedName>
</protein>
<evidence type="ECO:0000256" key="3">
    <source>
        <dbReference type="ARBA" id="ARBA00022833"/>
    </source>
</evidence>
<proteinExistence type="predicted"/>
<dbReference type="Proteomes" id="UP000006352">
    <property type="component" value="Unassembled WGS sequence"/>
</dbReference>
<keyword evidence="5" id="KW-0175">Coiled coil</keyword>
<dbReference type="GO" id="GO:0008270">
    <property type="term" value="F:zinc ion binding"/>
    <property type="evidence" value="ECO:0007669"/>
    <property type="project" value="UniProtKB-KW"/>
</dbReference>
<feature type="coiled-coil region" evidence="5">
    <location>
        <begin position="41"/>
        <end position="122"/>
    </location>
</feature>
<feature type="compositionally biased region" description="Basic and acidic residues" evidence="6">
    <location>
        <begin position="365"/>
        <end position="375"/>
    </location>
</feature>
<dbReference type="InterPro" id="IPR013083">
    <property type="entry name" value="Znf_RING/FYVE/PHD"/>
</dbReference>
<dbReference type="Pfam" id="PF13445">
    <property type="entry name" value="zf-RING_UBOX"/>
    <property type="match status" value="1"/>
</dbReference>
<evidence type="ECO:0000313" key="8">
    <source>
        <dbReference type="EMBL" id="CCM02334.1"/>
    </source>
</evidence>
<dbReference type="InterPro" id="IPR001841">
    <property type="entry name" value="Znf_RING"/>
</dbReference>
<gene>
    <name evidence="8" type="ORF">FIBRA_04426</name>
</gene>
<evidence type="ECO:0000256" key="2">
    <source>
        <dbReference type="ARBA" id="ARBA00022771"/>
    </source>
</evidence>
<keyword evidence="1" id="KW-0479">Metal-binding</keyword>
<reference evidence="8 9" key="1">
    <citation type="journal article" date="2012" name="Appl. Environ. Microbiol.">
        <title>Short-read sequencing for genomic analysis of the brown rot fungus Fibroporia radiculosa.</title>
        <authorList>
            <person name="Tang J.D."/>
            <person name="Perkins A.D."/>
            <person name="Sonstegard T.S."/>
            <person name="Schroeder S.G."/>
            <person name="Burgess S.C."/>
            <person name="Diehl S.V."/>
        </authorList>
    </citation>
    <scope>NUCLEOTIDE SEQUENCE [LARGE SCALE GENOMIC DNA]</scope>
    <source>
        <strain evidence="8 9">TFFH 294</strain>
    </source>
</reference>
<dbReference type="SUPFAM" id="SSF57850">
    <property type="entry name" value="RING/U-box"/>
    <property type="match status" value="1"/>
</dbReference>
<evidence type="ECO:0000256" key="5">
    <source>
        <dbReference type="SAM" id="Coils"/>
    </source>
</evidence>
<evidence type="ECO:0000256" key="6">
    <source>
        <dbReference type="SAM" id="MobiDB-lite"/>
    </source>
</evidence>
<dbReference type="GeneID" id="24097245"/>
<keyword evidence="2 4" id="KW-0863">Zinc-finger</keyword>
<evidence type="ECO:0000256" key="4">
    <source>
        <dbReference type="PROSITE-ProRule" id="PRU00175"/>
    </source>
</evidence>
<dbReference type="InParanoid" id="J4H2Y5"/>
<organism evidence="8 9">
    <name type="scientific">Fibroporia radiculosa</name>
    <dbReference type="NCBI Taxonomy" id="599839"/>
    <lineage>
        <taxon>Eukaryota</taxon>
        <taxon>Fungi</taxon>
        <taxon>Dikarya</taxon>
        <taxon>Basidiomycota</taxon>
        <taxon>Agaricomycotina</taxon>
        <taxon>Agaricomycetes</taxon>
        <taxon>Polyporales</taxon>
        <taxon>Fibroporiaceae</taxon>
        <taxon>Fibroporia</taxon>
    </lineage>
</organism>
<dbReference type="RefSeq" id="XP_012181617.1">
    <property type="nucleotide sequence ID" value="XM_012326227.1"/>
</dbReference>
<evidence type="ECO:0000259" key="7">
    <source>
        <dbReference type="PROSITE" id="PS50089"/>
    </source>
</evidence>
<feature type="region of interest" description="Disordered" evidence="6">
    <location>
        <begin position="1"/>
        <end position="26"/>
    </location>
</feature>
<sequence>MAPLTRANANAASSQTRPVGSHARGSELDSHFEMGQVEVHMHNALKGARALQKELTALRKRNVQLERRLKSIEEAEDVSVQPKRGKKVGPTVAELQSRIRDLEKARQKNRRKIEKLRAKEVKADAAELEDIAEFEVGDSAYRMRKLLRRFHDLMVSSSIEEDEECPICMEQLKLNKCASLPCEHTFCESCIMQISPGSDYITCPQCRGSCPRDEIEVVQYTASQQWDALLDVANSWAKMDLRRHEDTSEEEAEEDFIDNGHPEARSASTNPLATSPEAEPLPKTEPHLELVAPAVSENIHQAIPTPVTLSRKRRIAFSPESSPLSQDSDDEPLTASGSSKPAHRSGHNSAEREFCGSPSNAVDLPHQEATEETTTHPRLIKPLYAQSPVAEKRKRLENLAVARKRKRL</sequence>
<dbReference type="PROSITE" id="PS50089">
    <property type="entry name" value="ZF_RING_2"/>
    <property type="match status" value="1"/>
</dbReference>
<feature type="region of interest" description="Disordered" evidence="6">
    <location>
        <begin position="318"/>
        <end position="408"/>
    </location>
</feature>
<dbReference type="SMART" id="SM00184">
    <property type="entry name" value="RING"/>
    <property type="match status" value="1"/>
</dbReference>
<dbReference type="InterPro" id="IPR017907">
    <property type="entry name" value="Znf_RING_CS"/>
</dbReference>
<dbReference type="AlphaFoldDB" id="J4H2Y5"/>
<dbReference type="PROSITE" id="PS00518">
    <property type="entry name" value="ZF_RING_1"/>
    <property type="match status" value="1"/>
</dbReference>
<dbReference type="STRING" id="599839.J4H2Y5"/>
<feature type="domain" description="RING-type" evidence="7">
    <location>
        <begin position="165"/>
        <end position="207"/>
    </location>
</feature>